<dbReference type="EMBL" id="CP001087">
    <property type="protein sequence ID" value="ACN14814.1"/>
    <property type="molecule type" value="Genomic_DNA"/>
</dbReference>
<dbReference type="InterPro" id="IPR004373">
    <property type="entry name" value="RF-1"/>
</dbReference>
<dbReference type="KEGG" id="dat:HRM2_17080"/>
<dbReference type="InterPro" id="IPR050057">
    <property type="entry name" value="Prokaryotic/Mito_RF"/>
</dbReference>
<dbReference type="FunFam" id="3.30.160.20:FF:000004">
    <property type="entry name" value="Peptide chain release factor 1"/>
    <property type="match status" value="1"/>
</dbReference>
<dbReference type="STRING" id="177437.HRM2_17080"/>
<feature type="modified residue" description="N5-methylglutamine" evidence="7">
    <location>
        <position position="269"/>
    </location>
</feature>
<dbReference type="Proteomes" id="UP000000442">
    <property type="component" value="Chromosome"/>
</dbReference>
<evidence type="ECO:0000256" key="2">
    <source>
        <dbReference type="ARBA" id="ARBA00004496"/>
    </source>
</evidence>
<dbReference type="PANTHER" id="PTHR43804">
    <property type="entry name" value="LD18447P"/>
    <property type="match status" value="1"/>
</dbReference>
<evidence type="ECO:0000256" key="9">
    <source>
        <dbReference type="SAM" id="MobiDB-lite"/>
    </source>
</evidence>
<dbReference type="GO" id="GO:0005829">
    <property type="term" value="C:cytosol"/>
    <property type="evidence" value="ECO:0007669"/>
    <property type="project" value="UniProtKB-ARBA"/>
</dbReference>
<evidence type="ECO:0000256" key="5">
    <source>
        <dbReference type="ARBA" id="ARBA00022490"/>
    </source>
</evidence>
<evidence type="ECO:0000256" key="3">
    <source>
        <dbReference type="ARBA" id="ARBA00010835"/>
    </source>
</evidence>
<accession>C0QB15</accession>
<protein>
    <recommendedName>
        <fullName evidence="7 8">Peptide chain release factor 1</fullName>
        <shortName evidence="7">RF-1</shortName>
    </recommendedName>
</protein>
<dbReference type="HOGENOM" id="CLU_036856_0_1_7"/>
<reference evidence="11 12" key="1">
    <citation type="journal article" date="2009" name="Environ. Microbiol.">
        <title>Genome sequence of Desulfobacterium autotrophicum HRM2, a marine sulfate reducer oxidizing organic carbon completely to carbon dioxide.</title>
        <authorList>
            <person name="Strittmatter A.W."/>
            <person name="Liesegang H."/>
            <person name="Rabus R."/>
            <person name="Decker I."/>
            <person name="Amann J."/>
            <person name="Andres S."/>
            <person name="Henne A."/>
            <person name="Fricke W.F."/>
            <person name="Martinez-Arias R."/>
            <person name="Bartels D."/>
            <person name="Goesmann A."/>
            <person name="Krause L."/>
            <person name="Puehler A."/>
            <person name="Klenk H.P."/>
            <person name="Richter M."/>
            <person name="Schuler M."/>
            <person name="Gloeckner F.O."/>
            <person name="Meyerdierks A."/>
            <person name="Gottschalk G."/>
            <person name="Amann R."/>
        </authorList>
    </citation>
    <scope>NUCLEOTIDE SEQUENCE [LARGE SCALE GENOMIC DNA]</scope>
    <source>
        <strain evidence="12">ATCC 43914 / DSM 3382 / HRM2</strain>
    </source>
</reference>
<dbReference type="FunFam" id="3.30.70.1660:FF:000002">
    <property type="entry name" value="Peptide chain release factor 1"/>
    <property type="match status" value="1"/>
</dbReference>
<comment type="similarity">
    <text evidence="3 7">Belongs to the prokaryotic/mitochondrial release factor family.</text>
</comment>
<evidence type="ECO:0000256" key="7">
    <source>
        <dbReference type="HAMAP-Rule" id="MF_00093"/>
    </source>
</evidence>
<keyword evidence="12" id="KW-1185">Reference proteome</keyword>
<dbReference type="eggNOG" id="COG0216">
    <property type="taxonomic scope" value="Bacteria"/>
</dbReference>
<keyword evidence="4 7" id="KW-0488">Methylation</keyword>
<dbReference type="Gene3D" id="6.10.140.1950">
    <property type="match status" value="1"/>
</dbReference>
<proteinExistence type="inferred from homology"/>
<dbReference type="PANTHER" id="PTHR43804:SF7">
    <property type="entry name" value="LD18447P"/>
    <property type="match status" value="1"/>
</dbReference>
<dbReference type="AlphaFoldDB" id="C0QB15"/>
<dbReference type="InterPro" id="IPR005139">
    <property type="entry name" value="PCRF"/>
</dbReference>
<keyword evidence="5 7" id="KW-0963">Cytoplasm</keyword>
<evidence type="ECO:0000259" key="10">
    <source>
        <dbReference type="PROSITE" id="PS00745"/>
    </source>
</evidence>
<dbReference type="SMART" id="SM00937">
    <property type="entry name" value="PCRF"/>
    <property type="match status" value="1"/>
</dbReference>
<dbReference type="NCBIfam" id="NF001859">
    <property type="entry name" value="PRK00591.1"/>
    <property type="match status" value="1"/>
</dbReference>
<dbReference type="PROSITE" id="PS00745">
    <property type="entry name" value="RF_PROK_I"/>
    <property type="match status" value="1"/>
</dbReference>
<feature type="domain" description="Prokaryotic-type class I peptide chain release factors" evidence="10">
    <location>
        <begin position="262"/>
        <end position="278"/>
    </location>
</feature>
<dbReference type="InterPro" id="IPR000352">
    <property type="entry name" value="Pep_chain_release_fac_I"/>
</dbReference>
<dbReference type="SUPFAM" id="SSF75620">
    <property type="entry name" value="Release factor"/>
    <property type="match status" value="1"/>
</dbReference>
<dbReference type="InterPro" id="IPR045853">
    <property type="entry name" value="Pep_chain_release_fac_I_sf"/>
</dbReference>
<keyword evidence="6 7" id="KW-0648">Protein biosynthesis</keyword>
<dbReference type="Gene3D" id="3.30.70.1660">
    <property type="match status" value="1"/>
</dbReference>
<dbReference type="GO" id="GO:0016149">
    <property type="term" value="F:translation release factor activity, codon specific"/>
    <property type="evidence" value="ECO:0007669"/>
    <property type="project" value="UniProtKB-UniRule"/>
</dbReference>
<dbReference type="HAMAP" id="MF_00093">
    <property type="entry name" value="Rel_fac_1"/>
    <property type="match status" value="1"/>
</dbReference>
<sequence length="391" mass="43393">MRDLTPQPLQRKSKLIFLKFGGGWAPCARLPLLDLQNMINKLQGIKERYIKLENLLSDPAVIADQVKYQRCLKEHGELTKVVSAFADYQAVLQQMGEAKDLAKDPDPDIREMAKEETADLRAQREGLESKLKLLLMPKDPRDDKNVILEIRAGTGGEEAGLFAADLFRMYSRYAEIKGWTVNVIESSHSSAGGFKEVISMIKGNGAFSAFKYESGTHRVQRVPETETQGRVHTSAVTVAVLPEAEDVELKIEPSELKVDVFRASGPGGQSVNTTDSAVRITHLPTGIVATCQDEKSQIKNKIAALKVLKARILDAMVREQEAKRAAQRKGQVGTGDRSGRIRTYNFPQGRMTDHRIGLTLYRLDNIMGGDIQDIIDELKTHAQAEALKEAN</sequence>
<feature type="region of interest" description="Disordered" evidence="9">
    <location>
        <begin position="324"/>
        <end position="345"/>
    </location>
</feature>
<evidence type="ECO:0000313" key="12">
    <source>
        <dbReference type="Proteomes" id="UP000000442"/>
    </source>
</evidence>
<evidence type="ECO:0000256" key="8">
    <source>
        <dbReference type="NCBIfam" id="TIGR00019"/>
    </source>
</evidence>
<dbReference type="Gene3D" id="3.30.160.20">
    <property type="match status" value="1"/>
</dbReference>
<gene>
    <name evidence="7 11" type="primary">prfA</name>
    <name evidence="11" type="ordered locus">HRM2_17080</name>
</gene>
<organism evidence="11 12">
    <name type="scientific">Desulforapulum autotrophicum (strain ATCC 43914 / DSM 3382 / VKM B-1955 / HRM2)</name>
    <name type="common">Desulfobacterium autotrophicum</name>
    <dbReference type="NCBI Taxonomy" id="177437"/>
    <lineage>
        <taxon>Bacteria</taxon>
        <taxon>Pseudomonadati</taxon>
        <taxon>Thermodesulfobacteriota</taxon>
        <taxon>Desulfobacteria</taxon>
        <taxon>Desulfobacterales</taxon>
        <taxon>Desulfobacteraceae</taxon>
        <taxon>Desulforapulum</taxon>
    </lineage>
</organism>
<evidence type="ECO:0000256" key="6">
    <source>
        <dbReference type="ARBA" id="ARBA00022917"/>
    </source>
</evidence>
<comment type="PTM">
    <text evidence="7">Methylated by PrmC. Methylation increases the termination efficiency of RF1.</text>
</comment>
<dbReference type="Pfam" id="PF03462">
    <property type="entry name" value="PCRF"/>
    <property type="match status" value="1"/>
</dbReference>
<name>C0QB15_DESAH</name>
<dbReference type="NCBIfam" id="TIGR00019">
    <property type="entry name" value="prfA"/>
    <property type="match status" value="1"/>
</dbReference>
<dbReference type="Pfam" id="PF00472">
    <property type="entry name" value="RF-1"/>
    <property type="match status" value="1"/>
</dbReference>
<evidence type="ECO:0000256" key="4">
    <source>
        <dbReference type="ARBA" id="ARBA00022481"/>
    </source>
</evidence>
<evidence type="ECO:0000313" key="11">
    <source>
        <dbReference type="EMBL" id="ACN14814.1"/>
    </source>
</evidence>
<evidence type="ECO:0000256" key="1">
    <source>
        <dbReference type="ARBA" id="ARBA00002986"/>
    </source>
</evidence>
<comment type="subcellular location">
    <subcellularLocation>
        <location evidence="2 7">Cytoplasm</location>
    </subcellularLocation>
</comment>
<dbReference type="FunFam" id="3.30.70.1660:FF:000004">
    <property type="entry name" value="Peptide chain release factor 1"/>
    <property type="match status" value="1"/>
</dbReference>
<comment type="function">
    <text evidence="1 7">Peptide chain release factor 1 directs the termination of translation in response to the peptide chain termination codons UAG and UAA.</text>
</comment>